<proteinExistence type="predicted"/>
<name>J4ICP4_9APHY</name>
<evidence type="ECO:0000313" key="3">
    <source>
        <dbReference type="Proteomes" id="UP000006352"/>
    </source>
</evidence>
<evidence type="ECO:0000256" key="1">
    <source>
        <dbReference type="SAM" id="MobiDB-lite"/>
    </source>
</evidence>
<dbReference type="RefSeq" id="XP_012176787.1">
    <property type="nucleotide sequence ID" value="XM_012321397.1"/>
</dbReference>
<accession>J4ICP4</accession>
<dbReference type="AlphaFoldDB" id="J4ICP4"/>
<dbReference type="Proteomes" id="UP000006352">
    <property type="component" value="Unassembled WGS sequence"/>
</dbReference>
<dbReference type="InParanoid" id="J4ICP4"/>
<feature type="compositionally biased region" description="Basic and acidic residues" evidence="1">
    <location>
        <begin position="227"/>
        <end position="239"/>
    </location>
</feature>
<sequence>MPAEQLQFVEGRLASLAAGGLNTPTEEELFREYIGLAETLRESIRLGDQDSSVAEEVEASNSPTPSSPRQPIPQQWFLRRVSSSPTLISIERTQSEEELWQRVGGPEAELILAAVQQDLIAGVVERAQTEELGGDPNDFDLSRAPSFSPFADDDVRRARAAAPPYSPPPPVYLPRPPTYKDHRLRPDFLGLAEGLEENARQQEKEPLEYVTAIGEIAEDPIEISSESSKEIEESSRNPRDLFPLGCKAGEQLVKTRQENRGTTTPILVHGPLPLLHHKSKRTSTGSVRDQNKQLSTYHSPIRELKGNI</sequence>
<evidence type="ECO:0000313" key="2">
    <source>
        <dbReference type="EMBL" id="CCM06766.1"/>
    </source>
</evidence>
<reference evidence="2 3" key="1">
    <citation type="journal article" date="2012" name="Appl. Environ. Microbiol.">
        <title>Short-read sequencing for genomic analysis of the brown rot fungus Fibroporia radiculosa.</title>
        <authorList>
            <person name="Tang J.D."/>
            <person name="Perkins A.D."/>
            <person name="Sonstegard T.S."/>
            <person name="Schroeder S.G."/>
            <person name="Burgess S.C."/>
            <person name="Diehl S.V."/>
        </authorList>
    </citation>
    <scope>NUCLEOTIDE SEQUENCE [LARGE SCALE GENOMIC DNA]</scope>
    <source>
        <strain evidence="2 3">TFFH 294</strain>
    </source>
</reference>
<dbReference type="GeneID" id="24101666"/>
<feature type="region of interest" description="Disordered" evidence="1">
    <location>
        <begin position="256"/>
        <end position="292"/>
    </location>
</feature>
<keyword evidence="3" id="KW-1185">Reference proteome</keyword>
<dbReference type="EMBL" id="HE797492">
    <property type="protein sequence ID" value="CCM06766.1"/>
    <property type="molecule type" value="Genomic_DNA"/>
</dbReference>
<dbReference type="HOGENOM" id="CLU_903257_0_0_1"/>
<gene>
    <name evidence="2" type="ORF">FIBRA_09064</name>
</gene>
<feature type="compositionally biased region" description="Polar residues" evidence="1">
    <location>
        <begin position="282"/>
        <end position="292"/>
    </location>
</feature>
<protein>
    <submittedName>
        <fullName evidence="2">Uncharacterized protein</fullName>
    </submittedName>
</protein>
<feature type="region of interest" description="Disordered" evidence="1">
    <location>
        <begin position="47"/>
        <end position="73"/>
    </location>
</feature>
<feature type="region of interest" description="Disordered" evidence="1">
    <location>
        <begin position="222"/>
        <end position="243"/>
    </location>
</feature>
<organism evidence="2 3">
    <name type="scientific">Fibroporia radiculosa</name>
    <dbReference type="NCBI Taxonomy" id="599839"/>
    <lineage>
        <taxon>Eukaryota</taxon>
        <taxon>Fungi</taxon>
        <taxon>Dikarya</taxon>
        <taxon>Basidiomycota</taxon>
        <taxon>Agaricomycotina</taxon>
        <taxon>Agaricomycetes</taxon>
        <taxon>Polyporales</taxon>
        <taxon>Fibroporiaceae</taxon>
        <taxon>Fibroporia</taxon>
    </lineage>
</organism>